<gene>
    <name evidence="2" type="ORF">GCM10008111_28070</name>
</gene>
<feature type="region of interest" description="Disordered" evidence="1">
    <location>
        <begin position="11"/>
        <end position="31"/>
    </location>
</feature>
<sequence>MQELTFEQVELVSGGSSNSSNDDKDNHDDTNRDVNLAEQIACLFLEGSTGGVLGHVFFKTLGMSNTAVHAGIVGGGMNVVTGWGWCTSLLSSSADYKGMMTAP</sequence>
<dbReference type="Proteomes" id="UP000634667">
    <property type="component" value="Unassembled WGS sequence"/>
</dbReference>
<evidence type="ECO:0000313" key="3">
    <source>
        <dbReference type="Proteomes" id="UP000634667"/>
    </source>
</evidence>
<evidence type="ECO:0000256" key="1">
    <source>
        <dbReference type="SAM" id="MobiDB-lite"/>
    </source>
</evidence>
<dbReference type="RefSeq" id="WP_189483862.1">
    <property type="nucleotide sequence ID" value="NZ_BMYR01000012.1"/>
</dbReference>
<comment type="caution">
    <text evidence="2">The sequence shown here is derived from an EMBL/GenBank/DDBJ whole genome shotgun (WGS) entry which is preliminary data.</text>
</comment>
<feature type="compositionally biased region" description="Basic and acidic residues" evidence="1">
    <location>
        <begin position="21"/>
        <end position="31"/>
    </location>
</feature>
<proteinExistence type="predicted"/>
<protein>
    <submittedName>
        <fullName evidence="2">Uncharacterized protein</fullName>
    </submittedName>
</protein>
<keyword evidence="3" id="KW-1185">Reference proteome</keyword>
<organism evidence="2 3">
    <name type="scientific">Alishewanella tabrizica</name>
    <dbReference type="NCBI Taxonomy" id="671278"/>
    <lineage>
        <taxon>Bacteria</taxon>
        <taxon>Pseudomonadati</taxon>
        <taxon>Pseudomonadota</taxon>
        <taxon>Gammaproteobacteria</taxon>
        <taxon>Alteromonadales</taxon>
        <taxon>Alteromonadaceae</taxon>
        <taxon>Alishewanella</taxon>
    </lineage>
</organism>
<reference evidence="3" key="1">
    <citation type="journal article" date="2019" name="Int. J. Syst. Evol. Microbiol.">
        <title>The Global Catalogue of Microorganisms (GCM) 10K type strain sequencing project: providing services to taxonomists for standard genome sequencing and annotation.</title>
        <authorList>
            <consortium name="The Broad Institute Genomics Platform"/>
            <consortium name="The Broad Institute Genome Sequencing Center for Infectious Disease"/>
            <person name="Wu L."/>
            <person name="Ma J."/>
        </authorList>
    </citation>
    <scope>NUCLEOTIDE SEQUENCE [LARGE SCALE GENOMIC DNA]</scope>
    <source>
        <strain evidence="3">KCTC 23723</strain>
    </source>
</reference>
<accession>A0ABQ2WSI3</accession>
<name>A0ABQ2WSI3_9ALTE</name>
<evidence type="ECO:0000313" key="2">
    <source>
        <dbReference type="EMBL" id="GGW70294.1"/>
    </source>
</evidence>
<dbReference type="EMBL" id="BMYR01000012">
    <property type="protein sequence ID" value="GGW70294.1"/>
    <property type="molecule type" value="Genomic_DNA"/>
</dbReference>